<reference evidence="7" key="1">
    <citation type="journal article" date="2007" name="Arch. Microbiol.">
        <title>Thiosulfate oxidation by a moderately thermophilic hydrogen-oxidizing bacterium, Hydrogenophilus thermoluteolus.</title>
        <authorList>
            <person name="Miyake D."/>
            <person name="Ichiki S."/>
            <person name="Tanabe M."/>
            <person name="Oda T."/>
            <person name="Kuroda H."/>
            <person name="Nishihara H."/>
            <person name="Sambongi Y."/>
        </authorList>
    </citation>
    <scope>NUCLEOTIDE SEQUENCE</scope>
    <source>
        <strain evidence="7">TH-1</strain>
    </source>
</reference>
<dbReference type="OrthoDB" id="8775952at2"/>
<dbReference type="EMBL" id="AP018558">
    <property type="protein sequence ID" value="BBD77082.1"/>
    <property type="molecule type" value="Genomic_DNA"/>
</dbReference>
<keyword evidence="5" id="KW-0732">Signal</keyword>
<dbReference type="InterPro" id="IPR036909">
    <property type="entry name" value="Cyt_c-like_dom_sf"/>
</dbReference>
<dbReference type="Proteomes" id="UP000262004">
    <property type="component" value="Chromosome"/>
</dbReference>
<dbReference type="GO" id="GO:0046872">
    <property type="term" value="F:metal ion binding"/>
    <property type="evidence" value="ECO:0007669"/>
    <property type="project" value="UniProtKB-KW"/>
</dbReference>
<evidence type="ECO:0000256" key="5">
    <source>
        <dbReference type="SAM" id="SignalP"/>
    </source>
</evidence>
<sequence length="208" mass="23171">MKKVTFALAGVMGFSATLAWAGTADLDAKFKEMIDRSFKTTGIAQKERMIQLDFQKVCSALEAGEKVDPKTIEQLRQAQEQTVRWPSDGKFLGNWKEGEKIAQSGRGLTWIDKPDTVNGGGCYNCHQLDPKELSYGNIGPSLAGYGKLRGNSEEVLKYAWRQIWNSKSVNLCSSMPRFGDAGILTEQQIKDVMAYLFDPESPVNKNHK</sequence>
<keyword evidence="3 4" id="KW-0408">Iron</keyword>
<dbReference type="PIRSF" id="PIRSF024608">
    <property type="entry name" value="UCP024608"/>
    <property type="match status" value="1"/>
</dbReference>
<dbReference type="KEGG" id="htl:HPTL_0814"/>
<evidence type="ECO:0000313" key="7">
    <source>
        <dbReference type="EMBL" id="BAF34124.1"/>
    </source>
</evidence>
<feature type="chain" id="PRO_5033703640" evidence="5">
    <location>
        <begin position="22"/>
        <end position="208"/>
    </location>
</feature>
<dbReference type="RefSeq" id="WP_119334859.1">
    <property type="nucleotide sequence ID" value="NZ_AP018558.1"/>
</dbReference>
<evidence type="ECO:0000313" key="8">
    <source>
        <dbReference type="EMBL" id="BBD77082.1"/>
    </source>
</evidence>
<dbReference type="AlphaFoldDB" id="Q08IR9"/>
<feature type="signal peptide" evidence="5">
    <location>
        <begin position="1"/>
        <end position="21"/>
    </location>
</feature>
<dbReference type="NCBIfam" id="TIGR04485">
    <property type="entry name" value="thiosulf_SoxX"/>
    <property type="match status" value="1"/>
</dbReference>
<keyword evidence="9" id="KW-1185">Reference proteome</keyword>
<organism evidence="7">
    <name type="scientific">Hydrogenophilus thermoluteolus</name>
    <name type="common">Pseudomonas hydrogenothermophila</name>
    <dbReference type="NCBI Taxonomy" id="297"/>
    <lineage>
        <taxon>Bacteria</taxon>
        <taxon>Pseudomonadati</taxon>
        <taxon>Pseudomonadota</taxon>
        <taxon>Hydrogenophilia</taxon>
        <taxon>Hydrogenophilales</taxon>
        <taxon>Hydrogenophilaceae</taxon>
        <taxon>Hydrogenophilus</taxon>
    </lineage>
</organism>
<name>Q08IR9_HYDTE</name>
<dbReference type="Pfam" id="PF00034">
    <property type="entry name" value="Cytochrom_C"/>
    <property type="match status" value="1"/>
</dbReference>
<evidence type="ECO:0000256" key="2">
    <source>
        <dbReference type="ARBA" id="ARBA00022723"/>
    </source>
</evidence>
<dbReference type="PROSITE" id="PS51007">
    <property type="entry name" value="CYTC"/>
    <property type="match status" value="1"/>
</dbReference>
<evidence type="ECO:0000313" key="9">
    <source>
        <dbReference type="Proteomes" id="UP000262004"/>
    </source>
</evidence>
<evidence type="ECO:0000256" key="3">
    <source>
        <dbReference type="ARBA" id="ARBA00023004"/>
    </source>
</evidence>
<dbReference type="GO" id="GO:0020037">
    <property type="term" value="F:heme binding"/>
    <property type="evidence" value="ECO:0007669"/>
    <property type="project" value="InterPro"/>
</dbReference>
<dbReference type="InterPro" id="IPR030999">
    <property type="entry name" value="Thiosulf_SoxX"/>
</dbReference>
<dbReference type="SUPFAM" id="SSF46626">
    <property type="entry name" value="Cytochrome c"/>
    <property type="match status" value="1"/>
</dbReference>
<gene>
    <name evidence="7" type="primary">soxX</name>
    <name evidence="8" type="ORF">HPTL_0814</name>
</gene>
<evidence type="ECO:0000256" key="1">
    <source>
        <dbReference type="ARBA" id="ARBA00022617"/>
    </source>
</evidence>
<dbReference type="InterPro" id="IPR016823">
    <property type="entry name" value="Thiosulf_SoxX_II"/>
</dbReference>
<keyword evidence="1 4" id="KW-0349">Heme</keyword>
<keyword evidence="2 4" id="KW-0479">Metal-binding</keyword>
<dbReference type="EMBL" id="AB268546">
    <property type="protein sequence ID" value="BAF34124.1"/>
    <property type="molecule type" value="Genomic_DNA"/>
</dbReference>
<dbReference type="InterPro" id="IPR009056">
    <property type="entry name" value="Cyt_c-like_dom"/>
</dbReference>
<evidence type="ECO:0000259" key="6">
    <source>
        <dbReference type="PROSITE" id="PS51007"/>
    </source>
</evidence>
<feature type="domain" description="Cytochrome c" evidence="6">
    <location>
        <begin position="93"/>
        <end position="200"/>
    </location>
</feature>
<dbReference type="GO" id="GO:0009055">
    <property type="term" value="F:electron transfer activity"/>
    <property type="evidence" value="ECO:0000316"/>
    <property type="project" value="UniProtKB"/>
</dbReference>
<evidence type="ECO:0000256" key="4">
    <source>
        <dbReference type="PROSITE-ProRule" id="PRU00433"/>
    </source>
</evidence>
<dbReference type="Gene3D" id="1.10.760.10">
    <property type="entry name" value="Cytochrome c-like domain"/>
    <property type="match status" value="1"/>
</dbReference>
<reference evidence="8 9" key="2">
    <citation type="submission" date="2018-04" db="EMBL/GenBank/DDBJ databases">
        <title>Complete genome sequence of Hydrogenophilus thermoluteolus TH-1.</title>
        <authorList>
            <person name="Arai H."/>
        </authorList>
    </citation>
    <scope>NUCLEOTIDE SEQUENCE [LARGE SCALE GENOMIC DNA]</scope>
    <source>
        <strain evidence="8 9">TH-1</strain>
    </source>
</reference>
<protein>
    <submittedName>
        <fullName evidence="7">Cytochrome c</fullName>
    </submittedName>
</protein>
<proteinExistence type="predicted"/>
<accession>Q08IR9</accession>
<dbReference type="GO" id="GO:0016491">
    <property type="term" value="F:oxidoreductase activity"/>
    <property type="evidence" value="ECO:0000316"/>
    <property type="project" value="UniProtKB"/>
</dbReference>